<comment type="caution">
    <text evidence="1">The sequence shown here is derived from an EMBL/GenBank/DDBJ whole genome shotgun (WGS) entry which is preliminary data.</text>
</comment>
<sequence length="356" mass="40123">MSQPSINPTAKILQFAENCKDLESHCHQQSLPPDPVHYNTQLDEAIKELRDRAEAQESILQELRAKRPLDLPQPNLDALARLAQTHRATHAYQSLLNETPQLPTPNSPLNTLLTLRQTFRLVQELKSSISAAAQDLVNNRERLKTEEANLRDARMITEELQKRLENLQRQQEQESGRQKKPQQIAKELIANEEERKAKLEQSTAELKDSLKRFIDDRLSPMLAAEDLGGPVVGDQIDISDSTLEVGYTAHGKERKPKKNAETSLDSRQQRIDTLVRSRMSGVEGHGSADSSKRQAAATKMLTLIDKLLDVAGSSSYVELQEDSAASRFLLKAKIAQFHPRDSRKIRLINVARDILD</sequence>
<dbReference type="EMBL" id="JALBCA010000102">
    <property type="protein sequence ID" value="KAI2382993.1"/>
    <property type="molecule type" value="Genomic_DNA"/>
</dbReference>
<evidence type="ECO:0000313" key="1">
    <source>
        <dbReference type="EMBL" id="KAI2382993.1"/>
    </source>
</evidence>
<protein>
    <submittedName>
        <fullName evidence="1">Uncharacterized protein</fullName>
    </submittedName>
</protein>
<reference evidence="1" key="1">
    <citation type="journal article" date="2022" name="bioRxiv">
        <title>Population genetic analysis of Ophidiomyces ophidiicola, the causative agent of snake fungal disease, indicates recent introductions to the USA.</title>
        <authorList>
            <person name="Ladner J.T."/>
            <person name="Palmer J.M."/>
            <person name="Ettinger C.L."/>
            <person name="Stajich J.E."/>
            <person name="Farrell T.M."/>
            <person name="Glorioso B.M."/>
            <person name="Lawson B."/>
            <person name="Price S.J."/>
            <person name="Stengle A.G."/>
            <person name="Grear D.A."/>
            <person name="Lorch J.M."/>
        </authorList>
    </citation>
    <scope>NUCLEOTIDE SEQUENCE</scope>
    <source>
        <strain evidence="1">NWHC 24266-5</strain>
    </source>
</reference>
<organism evidence="1">
    <name type="scientific">Ophidiomyces ophidiicola</name>
    <dbReference type="NCBI Taxonomy" id="1387563"/>
    <lineage>
        <taxon>Eukaryota</taxon>
        <taxon>Fungi</taxon>
        <taxon>Dikarya</taxon>
        <taxon>Ascomycota</taxon>
        <taxon>Pezizomycotina</taxon>
        <taxon>Eurotiomycetes</taxon>
        <taxon>Eurotiomycetidae</taxon>
        <taxon>Onygenales</taxon>
        <taxon>Onygenaceae</taxon>
        <taxon>Ophidiomyces</taxon>
    </lineage>
</organism>
<proteinExistence type="predicted"/>
<name>A0ACB8UR86_9EURO</name>
<gene>
    <name evidence="1" type="ORF">LOY88_005562</name>
</gene>
<accession>A0ACB8UR86</accession>